<feature type="domain" description="Methyl-accepting transducer" evidence="7">
    <location>
        <begin position="566"/>
        <end position="795"/>
    </location>
</feature>
<feature type="transmembrane region" description="Helical" evidence="6">
    <location>
        <begin position="271"/>
        <end position="295"/>
    </location>
</feature>
<dbReference type="PATRIC" id="fig|128780.6.peg.3699"/>
<dbReference type="InterPro" id="IPR003660">
    <property type="entry name" value="HAMP_dom"/>
</dbReference>
<dbReference type="Gene3D" id="6.10.340.10">
    <property type="match status" value="1"/>
</dbReference>
<dbReference type="KEGG" id="sacz:AOT14_36530"/>
<evidence type="ECO:0000259" key="7">
    <source>
        <dbReference type="PROSITE" id="PS50111"/>
    </source>
</evidence>
<dbReference type="PANTHER" id="PTHR43531:SF14">
    <property type="entry name" value="METHYL-ACCEPTING CHEMOTAXIS PROTEIN I-RELATED"/>
    <property type="match status" value="1"/>
</dbReference>
<dbReference type="GO" id="GO:0007165">
    <property type="term" value="P:signal transduction"/>
    <property type="evidence" value="ECO:0007669"/>
    <property type="project" value="UniProtKB-KW"/>
</dbReference>
<dbReference type="Gene3D" id="3.30.450.20">
    <property type="entry name" value="PAS domain"/>
    <property type="match status" value="1"/>
</dbReference>
<protein>
    <submittedName>
        <fullName evidence="9">Methyl-accepting chemotaxis protein</fullName>
    </submittedName>
</protein>
<dbReference type="InterPro" id="IPR004090">
    <property type="entry name" value="Chemotax_Me-accpt_rcpt"/>
</dbReference>
<dbReference type="SMART" id="SM00304">
    <property type="entry name" value="HAMP"/>
    <property type="match status" value="2"/>
</dbReference>
<keyword evidence="2 4" id="KW-0807">Transducer</keyword>
<feature type="domain" description="HAMP" evidence="8">
    <location>
        <begin position="296"/>
        <end position="349"/>
    </location>
</feature>
<dbReference type="GO" id="GO:0006935">
    <property type="term" value="P:chemotaxis"/>
    <property type="evidence" value="ECO:0007669"/>
    <property type="project" value="UniProtKB-KW"/>
</dbReference>
<dbReference type="PANTHER" id="PTHR43531">
    <property type="entry name" value="PROTEIN ICFG"/>
    <property type="match status" value="1"/>
</dbReference>
<dbReference type="InterPro" id="IPR004089">
    <property type="entry name" value="MCPsignal_dom"/>
</dbReference>
<keyword evidence="1" id="KW-0488">Methylation</keyword>
<name>A0A0S1B4L3_9GAMM</name>
<keyword evidence="6" id="KW-0812">Transmembrane</keyword>
<dbReference type="SUPFAM" id="SSF55785">
    <property type="entry name" value="PYP-like sensor domain (PAS domain)"/>
    <property type="match status" value="1"/>
</dbReference>
<gene>
    <name evidence="9" type="ORF">AOT14_36530</name>
</gene>
<dbReference type="PRINTS" id="PR00260">
    <property type="entry name" value="CHEMTRNSDUCR"/>
</dbReference>
<evidence type="ECO:0000313" key="9">
    <source>
        <dbReference type="EMBL" id="ALJ29985.1"/>
    </source>
</evidence>
<evidence type="ECO:0000259" key="8">
    <source>
        <dbReference type="PROSITE" id="PS50885"/>
    </source>
</evidence>
<dbReference type="InterPro" id="IPR032255">
    <property type="entry name" value="HBM"/>
</dbReference>
<dbReference type="GO" id="GO:0005886">
    <property type="term" value="C:plasma membrane"/>
    <property type="evidence" value="ECO:0007669"/>
    <property type="project" value="TreeGrafter"/>
</dbReference>
<keyword evidence="10" id="KW-1185">Reference proteome</keyword>
<dbReference type="Pfam" id="PF00015">
    <property type="entry name" value="MCPsignal"/>
    <property type="match status" value="1"/>
</dbReference>
<dbReference type="SMART" id="SM01358">
    <property type="entry name" value="HBM"/>
    <property type="match status" value="1"/>
</dbReference>
<evidence type="ECO:0000313" key="10">
    <source>
        <dbReference type="Proteomes" id="UP000061010"/>
    </source>
</evidence>
<dbReference type="SMART" id="SM00283">
    <property type="entry name" value="MA"/>
    <property type="match status" value="1"/>
</dbReference>
<feature type="coiled-coil region" evidence="5">
    <location>
        <begin position="36"/>
        <end position="63"/>
    </location>
</feature>
<evidence type="ECO:0000256" key="4">
    <source>
        <dbReference type="PROSITE-ProRule" id="PRU00284"/>
    </source>
</evidence>
<dbReference type="Proteomes" id="UP000061010">
    <property type="component" value="Chromosome"/>
</dbReference>
<comment type="similarity">
    <text evidence="3">Belongs to the methyl-accepting chemotaxis (MCP) protein family.</text>
</comment>
<evidence type="ECO:0000256" key="6">
    <source>
        <dbReference type="SAM" id="Phobius"/>
    </source>
</evidence>
<sequence length="822" mass="87575">MKFPLGIAQKLRLSLLALVVGLAVIGSAYAWLSAGTRAADQRLQRYQQDAARLERLARAFAETRRAQAEYAMSFSTTAGQAFGKARAQLGQALAPVPGAEPWPPALAAALQAYLESACLLDERIGELGHDADSGMQGELRAAVHTVENLIGDYREPELQVSMLSMRRYEKDFIARREQKYADELGAEAMPFELLLQRARMPEPVRAQVREAMRRYQGAFLSYAAARFGVDSETQALDEYAAQVDPVILRLQRDQRSALQRQQAGQAAARSWMNAAFAATVLIVGVLLVTLLVLLLRAIDRPLAAAAAFAGAIADDHLDGTLVVRNRHDEIGQLATALMQMQARLRERIASERIAALANQRVRQALDVARAAVLVTDGEGCVVYANDALRQTFARAGVEMPAATGAAVAALGPDVAAVLARVRDGGGTIDAEVELGNTGFWLRASPVLEQGQVLGLVMEWQDRRLERVIANEVAAVVAAAAGGDLEGRIELADKQGFVLELGGRINALLDSVQSQVGDATRVIGHFARGDLSARMRADGGGIYARLRQGLEVAMRQVGAIVSSIQQSAGSVQAAVADMAGGTRELSAQVQQQVDDVHDALQRVRSVAGEARENADSARHSAEISEAASIAAERGREATTAAVSGMERLRASSRHIREIVATVDSLSFQTNLLALNAAVEAARAGSHGRGFAVVAGEVRQLAQRSAEASQQIRTLVDASLQQVEAGAHLVDSSGEAMQDIGGRVQQVVAAMARIDAASARQVSAVDDVERLLRRIGEGTRQSDNVARASSQAALAMREQAQDLAAAAETFVLGGHDAPRPARVA</sequence>
<dbReference type="InterPro" id="IPR051310">
    <property type="entry name" value="MCP_chemotaxis"/>
</dbReference>
<dbReference type="GO" id="GO:0004888">
    <property type="term" value="F:transmembrane signaling receptor activity"/>
    <property type="evidence" value="ECO:0007669"/>
    <property type="project" value="InterPro"/>
</dbReference>
<keyword evidence="5" id="KW-0175">Coiled coil</keyword>
<reference evidence="9 10" key="1">
    <citation type="journal article" date="2015" name="Genome Announc.">
        <title>Complete Genome Sequencing of Stenotrophomonas acidaminiphila ZAC14D2_NAIMI4_2, a Multidrug-Resistant Strain Isolated from Sediments of a Polluted River in Mexico, Uncovers New Antibiotic Resistance Genes and a Novel Class-II Lasso Peptide Biosynthesis Gene Cluster.</title>
        <authorList>
            <person name="Vinuesa P."/>
            <person name="Ochoa-Sanchez L.E."/>
        </authorList>
    </citation>
    <scope>NUCLEOTIDE SEQUENCE [LARGE SCALE GENOMIC DNA]</scope>
    <source>
        <strain evidence="9 10">ZAC14D2_NAIMI4_2</strain>
    </source>
</reference>
<evidence type="ECO:0000256" key="3">
    <source>
        <dbReference type="ARBA" id="ARBA00029447"/>
    </source>
</evidence>
<evidence type="ECO:0000256" key="2">
    <source>
        <dbReference type="ARBA" id="ARBA00023224"/>
    </source>
</evidence>
<dbReference type="AlphaFoldDB" id="A0A0S1B4L3"/>
<dbReference type="PROSITE" id="PS50111">
    <property type="entry name" value="CHEMOTAXIS_TRANSDUC_2"/>
    <property type="match status" value="1"/>
</dbReference>
<feature type="domain" description="HAMP" evidence="8">
    <location>
        <begin position="509"/>
        <end position="561"/>
    </location>
</feature>
<dbReference type="OrthoDB" id="8744489at2"/>
<evidence type="ECO:0000256" key="5">
    <source>
        <dbReference type="SAM" id="Coils"/>
    </source>
</evidence>
<organism evidence="9 10">
    <name type="scientific">Stenotrophomonas acidaminiphila</name>
    <dbReference type="NCBI Taxonomy" id="128780"/>
    <lineage>
        <taxon>Bacteria</taxon>
        <taxon>Pseudomonadati</taxon>
        <taxon>Pseudomonadota</taxon>
        <taxon>Gammaproteobacteria</taxon>
        <taxon>Lysobacterales</taxon>
        <taxon>Lysobacteraceae</taxon>
        <taxon>Stenotrophomonas</taxon>
    </lineage>
</organism>
<proteinExistence type="inferred from homology"/>
<evidence type="ECO:0000256" key="1">
    <source>
        <dbReference type="ARBA" id="ARBA00022481"/>
    </source>
</evidence>
<dbReference type="PROSITE" id="PS50885">
    <property type="entry name" value="HAMP"/>
    <property type="match status" value="2"/>
</dbReference>
<dbReference type="InterPro" id="IPR035965">
    <property type="entry name" value="PAS-like_dom_sf"/>
</dbReference>
<keyword evidence="6" id="KW-0472">Membrane</keyword>
<accession>A0A0S1B4L3</accession>
<dbReference type="SUPFAM" id="SSF58104">
    <property type="entry name" value="Methyl-accepting chemotaxis protein (MCP) signaling domain"/>
    <property type="match status" value="1"/>
</dbReference>
<dbReference type="Gene3D" id="1.10.287.950">
    <property type="entry name" value="Methyl-accepting chemotaxis protein"/>
    <property type="match status" value="1"/>
</dbReference>
<dbReference type="EMBL" id="CP012900">
    <property type="protein sequence ID" value="ALJ29985.1"/>
    <property type="molecule type" value="Genomic_DNA"/>
</dbReference>
<keyword evidence="6" id="KW-1133">Transmembrane helix</keyword>